<gene>
    <name evidence="2" type="ORF">ACFO5Q_14750</name>
</gene>
<evidence type="ECO:0000256" key="1">
    <source>
        <dbReference type="SAM" id="SignalP"/>
    </source>
</evidence>
<dbReference type="EMBL" id="JBHSCR010000014">
    <property type="protein sequence ID" value="MFC4349111.1"/>
    <property type="molecule type" value="Genomic_DNA"/>
</dbReference>
<feature type="signal peptide" evidence="1">
    <location>
        <begin position="1"/>
        <end position="21"/>
    </location>
</feature>
<evidence type="ECO:0000313" key="3">
    <source>
        <dbReference type="Proteomes" id="UP001595776"/>
    </source>
</evidence>
<dbReference type="RefSeq" id="WP_068143939.1">
    <property type="nucleotide sequence ID" value="NZ_JBHSCR010000014.1"/>
</dbReference>
<proteinExistence type="predicted"/>
<feature type="chain" id="PRO_5045573781" evidence="1">
    <location>
        <begin position="22"/>
        <end position="186"/>
    </location>
</feature>
<organism evidence="2 3">
    <name type="scientific">Kordiimonas lipolytica</name>
    <dbReference type="NCBI Taxonomy" id="1662421"/>
    <lineage>
        <taxon>Bacteria</taxon>
        <taxon>Pseudomonadati</taxon>
        <taxon>Pseudomonadota</taxon>
        <taxon>Alphaproteobacteria</taxon>
        <taxon>Kordiimonadales</taxon>
        <taxon>Kordiimonadaceae</taxon>
        <taxon>Kordiimonas</taxon>
    </lineage>
</organism>
<dbReference type="Proteomes" id="UP001595776">
    <property type="component" value="Unassembled WGS sequence"/>
</dbReference>
<dbReference type="PROSITE" id="PS51257">
    <property type="entry name" value="PROKAR_LIPOPROTEIN"/>
    <property type="match status" value="1"/>
</dbReference>
<keyword evidence="3" id="KW-1185">Reference proteome</keyword>
<comment type="caution">
    <text evidence="2">The sequence shown here is derived from an EMBL/GenBank/DDBJ whole genome shotgun (WGS) entry which is preliminary data.</text>
</comment>
<reference evidence="3" key="1">
    <citation type="journal article" date="2019" name="Int. J. Syst. Evol. Microbiol.">
        <title>The Global Catalogue of Microorganisms (GCM) 10K type strain sequencing project: providing services to taxonomists for standard genome sequencing and annotation.</title>
        <authorList>
            <consortium name="The Broad Institute Genomics Platform"/>
            <consortium name="The Broad Institute Genome Sequencing Center for Infectious Disease"/>
            <person name="Wu L."/>
            <person name="Ma J."/>
        </authorList>
    </citation>
    <scope>NUCLEOTIDE SEQUENCE [LARGE SCALE GENOMIC DNA]</scope>
    <source>
        <strain evidence="3">CGMCC 1.15304</strain>
    </source>
</reference>
<accession>A0ABV8UE20</accession>
<evidence type="ECO:0000313" key="2">
    <source>
        <dbReference type="EMBL" id="MFC4349111.1"/>
    </source>
</evidence>
<name>A0ABV8UE20_9PROT</name>
<keyword evidence="1" id="KW-0732">Signal</keyword>
<protein>
    <submittedName>
        <fullName evidence="2">Uncharacterized protein</fullName>
    </submittedName>
</protein>
<sequence>MFDFRLVLCALFLMACGQGLAAQDTPSFPIPDPLFEAENEDLAALRTWSLDKWLAVRKTNHPLYHNALGPARFRSYVHMCRRHELNVNMPILNELALKNLSEIIIAHYEETEWSKFGDMSPEDVRTFISDLGQDIYAFEFATSIAERRETKERGNMTTQAYCASIAKENQDNYIALRATAKRQLGR</sequence>